<accession>A0ABW5AS67</accession>
<evidence type="ECO:0000259" key="3">
    <source>
        <dbReference type="Pfam" id="PF13505"/>
    </source>
</evidence>
<evidence type="ECO:0000256" key="1">
    <source>
        <dbReference type="ARBA" id="ARBA00022729"/>
    </source>
</evidence>
<sequence>MIKQILVIMIFSMAFSGVLQAQESLSKNAIGLRLGDEDDTGLGLEATYQRLVSSDNRVEIDFGWRNEDAGGLDFDLYKLTGLYHWMFGINKGLYWYVGPGASLRYLTFDSDAVDSEFDVFIAGNVGIEYNFAIPLQLSFDIRPEFGITDDTDDLEIDWGLSVRYKF</sequence>
<feature type="signal peptide" evidence="2">
    <location>
        <begin position="1"/>
        <end position="21"/>
    </location>
</feature>
<evidence type="ECO:0000256" key="2">
    <source>
        <dbReference type="SAM" id="SignalP"/>
    </source>
</evidence>
<protein>
    <submittedName>
        <fullName evidence="4">Outer membrane beta-barrel protein</fullName>
    </submittedName>
</protein>
<keyword evidence="5" id="KW-1185">Reference proteome</keyword>
<dbReference type="Gene3D" id="2.40.160.20">
    <property type="match status" value="1"/>
</dbReference>
<dbReference type="InterPro" id="IPR027385">
    <property type="entry name" value="Beta-barrel_OMP"/>
</dbReference>
<proteinExistence type="predicted"/>
<dbReference type="SUPFAM" id="SSF56925">
    <property type="entry name" value="OMPA-like"/>
    <property type="match status" value="1"/>
</dbReference>
<dbReference type="InterPro" id="IPR011250">
    <property type="entry name" value="OMP/PagP_B-barrel"/>
</dbReference>
<evidence type="ECO:0000313" key="4">
    <source>
        <dbReference type="EMBL" id="MFD2185320.1"/>
    </source>
</evidence>
<reference evidence="5" key="1">
    <citation type="journal article" date="2019" name="Int. J. Syst. Evol. Microbiol.">
        <title>The Global Catalogue of Microorganisms (GCM) 10K type strain sequencing project: providing services to taxonomists for standard genome sequencing and annotation.</title>
        <authorList>
            <consortium name="The Broad Institute Genomics Platform"/>
            <consortium name="The Broad Institute Genome Sequencing Center for Infectious Disease"/>
            <person name="Wu L."/>
            <person name="Ma J."/>
        </authorList>
    </citation>
    <scope>NUCLEOTIDE SEQUENCE [LARGE SCALE GENOMIC DNA]</scope>
    <source>
        <strain evidence="5">DT92</strain>
    </source>
</reference>
<dbReference type="Proteomes" id="UP001597344">
    <property type="component" value="Unassembled WGS sequence"/>
</dbReference>
<name>A0ABW5AS67_9FLAO</name>
<dbReference type="RefSeq" id="WP_378318284.1">
    <property type="nucleotide sequence ID" value="NZ_JBHUHY010000002.1"/>
</dbReference>
<evidence type="ECO:0000313" key="5">
    <source>
        <dbReference type="Proteomes" id="UP001597344"/>
    </source>
</evidence>
<organism evidence="4 5">
    <name type="scientific">Aquimarina celericrescens</name>
    <dbReference type="NCBI Taxonomy" id="1964542"/>
    <lineage>
        <taxon>Bacteria</taxon>
        <taxon>Pseudomonadati</taxon>
        <taxon>Bacteroidota</taxon>
        <taxon>Flavobacteriia</taxon>
        <taxon>Flavobacteriales</taxon>
        <taxon>Flavobacteriaceae</taxon>
        <taxon>Aquimarina</taxon>
    </lineage>
</organism>
<keyword evidence="1 2" id="KW-0732">Signal</keyword>
<comment type="caution">
    <text evidence="4">The sequence shown here is derived from an EMBL/GenBank/DDBJ whole genome shotgun (WGS) entry which is preliminary data.</text>
</comment>
<feature type="chain" id="PRO_5047069824" evidence="2">
    <location>
        <begin position="22"/>
        <end position="166"/>
    </location>
</feature>
<feature type="domain" description="Outer membrane protein beta-barrel" evidence="3">
    <location>
        <begin position="27"/>
        <end position="166"/>
    </location>
</feature>
<dbReference type="EMBL" id="JBHUHY010000002">
    <property type="protein sequence ID" value="MFD2185320.1"/>
    <property type="molecule type" value="Genomic_DNA"/>
</dbReference>
<gene>
    <name evidence="4" type="ORF">ACFSJT_00830</name>
</gene>
<dbReference type="Pfam" id="PF13505">
    <property type="entry name" value="OMP_b-brl"/>
    <property type="match status" value="1"/>
</dbReference>